<dbReference type="GO" id="GO:0005886">
    <property type="term" value="C:plasma membrane"/>
    <property type="evidence" value="ECO:0007669"/>
    <property type="project" value="UniProtKB-SubCell"/>
</dbReference>
<feature type="domain" description="Major facilitator superfamily (MFS) profile" evidence="9">
    <location>
        <begin position="173"/>
        <end position="395"/>
    </location>
</feature>
<dbReference type="KEGG" id="apac:S7S_12660"/>
<proteinExistence type="inferred from homology"/>
<evidence type="ECO:0000313" key="10">
    <source>
        <dbReference type="EMBL" id="AJD48944.1"/>
    </source>
</evidence>
<dbReference type="AlphaFoldDB" id="A0A0B4XL39"/>
<evidence type="ECO:0000256" key="7">
    <source>
        <dbReference type="ARBA" id="ARBA00023136"/>
    </source>
</evidence>
<comment type="subcellular location">
    <subcellularLocation>
        <location evidence="8">Cell inner membrane</location>
        <topology evidence="8">Multi-pass membrane protein</topology>
    </subcellularLocation>
    <subcellularLocation>
        <location evidence="1">Cell membrane</location>
        <topology evidence="1">Multi-pass membrane protein</topology>
    </subcellularLocation>
</comment>
<feature type="transmembrane region" description="Helical" evidence="8">
    <location>
        <begin position="214"/>
        <end position="237"/>
    </location>
</feature>
<dbReference type="STRING" id="391936.S7S_12660"/>
<dbReference type="InterPro" id="IPR050171">
    <property type="entry name" value="MFS_Transporters"/>
</dbReference>
<evidence type="ECO:0000256" key="2">
    <source>
        <dbReference type="ARBA" id="ARBA00022448"/>
    </source>
</evidence>
<keyword evidence="6 8" id="KW-1133">Transmembrane helix</keyword>
<evidence type="ECO:0000256" key="3">
    <source>
        <dbReference type="ARBA" id="ARBA00022475"/>
    </source>
</evidence>
<dbReference type="Gene3D" id="1.20.1250.20">
    <property type="entry name" value="MFS general substrate transporter like domains"/>
    <property type="match status" value="1"/>
</dbReference>
<dbReference type="RefSeq" id="WP_008738683.1">
    <property type="nucleotide sequence ID" value="NZ_CP004387.1"/>
</dbReference>
<feature type="transmembrane region" description="Helical" evidence="8">
    <location>
        <begin position="145"/>
        <end position="168"/>
    </location>
</feature>
<dbReference type="OrthoDB" id="322544at2"/>
<dbReference type="EMBL" id="CP004387">
    <property type="protein sequence ID" value="AJD48944.1"/>
    <property type="molecule type" value="Genomic_DNA"/>
</dbReference>
<feature type="transmembrane region" description="Helical" evidence="8">
    <location>
        <begin position="12"/>
        <end position="38"/>
    </location>
</feature>
<dbReference type="GO" id="GO:0022857">
    <property type="term" value="F:transmembrane transporter activity"/>
    <property type="evidence" value="ECO:0007669"/>
    <property type="project" value="UniProtKB-UniRule"/>
</dbReference>
<keyword evidence="11" id="KW-1185">Reference proteome</keyword>
<accession>A0A0B4XL39</accession>
<dbReference type="CDD" id="cd17489">
    <property type="entry name" value="MFS_YfcJ_like"/>
    <property type="match status" value="1"/>
</dbReference>
<organism evidence="10 11">
    <name type="scientific">Isoalcanivorax pacificus W11-5</name>
    <dbReference type="NCBI Taxonomy" id="391936"/>
    <lineage>
        <taxon>Bacteria</taxon>
        <taxon>Pseudomonadati</taxon>
        <taxon>Pseudomonadota</taxon>
        <taxon>Gammaproteobacteria</taxon>
        <taxon>Oceanospirillales</taxon>
        <taxon>Alcanivoracaceae</taxon>
        <taxon>Isoalcanivorax</taxon>
    </lineage>
</organism>
<evidence type="ECO:0000256" key="5">
    <source>
        <dbReference type="ARBA" id="ARBA00022692"/>
    </source>
</evidence>
<evidence type="ECO:0000256" key="1">
    <source>
        <dbReference type="ARBA" id="ARBA00004651"/>
    </source>
</evidence>
<evidence type="ECO:0000313" key="11">
    <source>
        <dbReference type="Proteomes" id="UP000006764"/>
    </source>
</evidence>
<dbReference type="SUPFAM" id="SSF103473">
    <property type="entry name" value="MFS general substrate transporter"/>
    <property type="match status" value="1"/>
</dbReference>
<evidence type="ECO:0000259" key="9">
    <source>
        <dbReference type="PROSITE" id="PS50850"/>
    </source>
</evidence>
<dbReference type="HAMAP" id="MF_02091">
    <property type="entry name" value="MFS_YfcJ"/>
    <property type="match status" value="1"/>
</dbReference>
<sequence length="395" mass="40834">MRTTFPPAPERLLAVLCFSTFLGFLTVGLPLPVISLYVHEQLGFGSVLVGTAVGIQFLSTLLTRGYAGRIADTQGPRPAMIKGLWLCALSGLLYIATDWLPLSSEGRLGIMIIGRLILGYGQSLLVAGMLGWGIGTVGGARSGQVMAWTGMAIYGAMALGAPLGLWLYQQVDLASVGLLVGLLPALGVVLVRNVPTVPVTAGERRSFISVLGSIWQPGMGLALQGVGFAAIGAFISLHFVHEGWVGAGLALTCFGLSFALVRVLFGHLPDKLGGPRVAVVALMVEAAGLFILYLAPSAPWALAGAAITGLGSSLIFPSLGLVVVSRVEPQMRATALGGYAAFQDVAYGLTGPLAGLMVGAYGYASAFLIGAVAALLALVIALQLSWVCRKRVAAC</sequence>
<protein>
    <recommendedName>
        <fullName evidence="8">Uncharacterized MFS-type transporter S7S_12660</fullName>
    </recommendedName>
</protein>
<dbReference type="InterPro" id="IPR020846">
    <property type="entry name" value="MFS_dom"/>
</dbReference>
<dbReference type="Proteomes" id="UP000006764">
    <property type="component" value="Chromosome"/>
</dbReference>
<feature type="transmembrane region" description="Helical" evidence="8">
    <location>
        <begin position="336"/>
        <end position="354"/>
    </location>
</feature>
<feature type="transmembrane region" description="Helical" evidence="8">
    <location>
        <begin position="243"/>
        <end position="265"/>
    </location>
</feature>
<dbReference type="InterPro" id="IPR036259">
    <property type="entry name" value="MFS_trans_sf"/>
</dbReference>
<comment type="similarity">
    <text evidence="8">Belongs to the major facilitator superfamily. YfcJ family.</text>
</comment>
<feature type="transmembrane region" description="Helical" evidence="8">
    <location>
        <begin position="174"/>
        <end position="194"/>
    </location>
</feature>
<keyword evidence="4 8" id="KW-0997">Cell inner membrane</keyword>
<dbReference type="Pfam" id="PF07690">
    <property type="entry name" value="MFS_1"/>
    <property type="match status" value="1"/>
</dbReference>
<dbReference type="PANTHER" id="PTHR23517:SF1">
    <property type="match status" value="1"/>
</dbReference>
<dbReference type="NCBIfam" id="NF003477">
    <property type="entry name" value="PRK05122.1"/>
    <property type="match status" value="1"/>
</dbReference>
<name>A0A0B4XL39_9GAMM</name>
<feature type="transmembrane region" description="Helical" evidence="8">
    <location>
        <begin position="79"/>
        <end position="96"/>
    </location>
</feature>
<gene>
    <name evidence="10" type="ORF">S7S_12660</name>
</gene>
<dbReference type="HOGENOM" id="CLU_001265_10_3_6"/>
<feature type="transmembrane region" description="Helical" evidence="8">
    <location>
        <begin position="360"/>
        <end position="382"/>
    </location>
</feature>
<dbReference type="PANTHER" id="PTHR23517">
    <property type="entry name" value="RESISTANCE PROTEIN MDTM, PUTATIVE-RELATED-RELATED"/>
    <property type="match status" value="1"/>
</dbReference>
<keyword evidence="7 8" id="KW-0472">Membrane</keyword>
<dbReference type="InterPro" id="IPR011701">
    <property type="entry name" value="MFS"/>
</dbReference>
<dbReference type="PROSITE" id="PS50850">
    <property type="entry name" value="MFS"/>
    <property type="match status" value="1"/>
</dbReference>
<reference evidence="10 11" key="1">
    <citation type="journal article" date="2012" name="J. Bacteriol.">
        <title>Genome sequence of an alkane-degrading bacterium, Alcanivorax pacificus type strain W11-5, isolated from deep sea sediment.</title>
        <authorList>
            <person name="Lai Q."/>
            <person name="Shao Z."/>
        </authorList>
    </citation>
    <scope>NUCLEOTIDE SEQUENCE [LARGE SCALE GENOMIC DNA]</scope>
    <source>
        <strain evidence="10 11">W11-5</strain>
    </source>
</reference>
<feature type="transmembrane region" description="Helical" evidence="8">
    <location>
        <begin position="301"/>
        <end position="324"/>
    </location>
</feature>
<feature type="transmembrane region" description="Helical" evidence="8">
    <location>
        <begin position="108"/>
        <end position="133"/>
    </location>
</feature>
<keyword evidence="5 8" id="KW-0812">Transmembrane</keyword>
<keyword evidence="3 8" id="KW-1003">Cell membrane</keyword>
<evidence type="ECO:0000256" key="8">
    <source>
        <dbReference type="HAMAP-Rule" id="MF_02091"/>
    </source>
</evidence>
<evidence type="ECO:0000256" key="4">
    <source>
        <dbReference type="ARBA" id="ARBA00022519"/>
    </source>
</evidence>
<feature type="transmembrane region" description="Helical" evidence="8">
    <location>
        <begin position="277"/>
        <end position="295"/>
    </location>
</feature>
<keyword evidence="2 8" id="KW-0813">Transport</keyword>
<dbReference type="InterPro" id="IPR037541">
    <property type="entry name" value="MFS_YfcJ"/>
</dbReference>
<feature type="transmembrane region" description="Helical" evidence="8">
    <location>
        <begin position="44"/>
        <end position="67"/>
    </location>
</feature>
<evidence type="ECO:0000256" key="6">
    <source>
        <dbReference type="ARBA" id="ARBA00022989"/>
    </source>
</evidence>
<dbReference type="NCBIfam" id="NF009048">
    <property type="entry name" value="PRK12382.1"/>
    <property type="match status" value="1"/>
</dbReference>